<dbReference type="GO" id="GO:0140359">
    <property type="term" value="F:ABC-type transporter activity"/>
    <property type="evidence" value="ECO:0007669"/>
    <property type="project" value="InterPro"/>
</dbReference>
<evidence type="ECO:0000313" key="11">
    <source>
        <dbReference type="EMBL" id="MBB1126953.1"/>
    </source>
</evidence>
<reference evidence="11 12" key="1">
    <citation type="journal article" date="2020" name="Arch. Microbiol.">
        <title>The genome sequence of the giant phototrophic gammaproteobacterium Thiospirillum jenense gives insight into its physiological properties and phylogenetic relationships.</title>
        <authorList>
            <person name="Imhoff J.F."/>
            <person name="Meyer T.E."/>
            <person name="Kyndt J.A."/>
        </authorList>
    </citation>
    <scope>NUCLEOTIDE SEQUENCE [LARGE SCALE GENOMIC DNA]</scope>
    <source>
        <strain evidence="11 12">DSM 216</strain>
    </source>
</reference>
<dbReference type="EMBL" id="JABVCQ010000030">
    <property type="protein sequence ID" value="MBB1126953.1"/>
    <property type="molecule type" value="Genomic_DNA"/>
</dbReference>
<dbReference type="PANTHER" id="PTHR30413:SF10">
    <property type="entry name" value="CAPSULE POLYSACCHARIDE EXPORT INNER-MEMBRANE PROTEIN CTRC"/>
    <property type="match status" value="1"/>
</dbReference>
<feature type="transmembrane region" description="Helical" evidence="9">
    <location>
        <begin position="118"/>
        <end position="140"/>
    </location>
</feature>
<dbReference type="Pfam" id="PF01061">
    <property type="entry name" value="ABC2_membrane"/>
    <property type="match status" value="1"/>
</dbReference>
<proteinExistence type="inferred from homology"/>
<dbReference type="Proteomes" id="UP000548632">
    <property type="component" value="Unassembled WGS sequence"/>
</dbReference>
<evidence type="ECO:0000256" key="4">
    <source>
        <dbReference type="ARBA" id="ARBA00022475"/>
    </source>
</evidence>
<feature type="transmembrane region" description="Helical" evidence="9">
    <location>
        <begin position="161"/>
        <end position="184"/>
    </location>
</feature>
<dbReference type="GO" id="GO:0005886">
    <property type="term" value="C:plasma membrane"/>
    <property type="evidence" value="ECO:0007669"/>
    <property type="project" value="UniProtKB-SubCell"/>
</dbReference>
<dbReference type="GO" id="GO:0015774">
    <property type="term" value="P:polysaccharide transport"/>
    <property type="evidence" value="ECO:0007669"/>
    <property type="project" value="UniProtKB-KW"/>
</dbReference>
<comment type="caution">
    <text evidence="11">The sequence shown here is derived from an EMBL/GenBank/DDBJ whole genome shotgun (WGS) entry which is preliminary data.</text>
</comment>
<evidence type="ECO:0000256" key="3">
    <source>
        <dbReference type="ARBA" id="ARBA00022448"/>
    </source>
</evidence>
<feature type="transmembrane region" description="Helical" evidence="9">
    <location>
        <begin position="86"/>
        <end position="106"/>
    </location>
</feature>
<dbReference type="AlphaFoldDB" id="A0A839HDI1"/>
<dbReference type="PANTHER" id="PTHR30413">
    <property type="entry name" value="INNER MEMBRANE TRANSPORT PERMEASE"/>
    <property type="match status" value="1"/>
</dbReference>
<feature type="transmembrane region" description="Helical" evidence="9">
    <location>
        <begin position="190"/>
        <end position="214"/>
    </location>
</feature>
<keyword evidence="3" id="KW-0813">Transport</keyword>
<evidence type="ECO:0000313" key="12">
    <source>
        <dbReference type="Proteomes" id="UP000548632"/>
    </source>
</evidence>
<evidence type="ECO:0000256" key="7">
    <source>
        <dbReference type="ARBA" id="ARBA00023047"/>
    </source>
</evidence>
<keyword evidence="12" id="KW-1185">Reference proteome</keyword>
<keyword evidence="7" id="KW-0625">Polysaccharide transport</keyword>
<evidence type="ECO:0000256" key="5">
    <source>
        <dbReference type="ARBA" id="ARBA00022692"/>
    </source>
</evidence>
<gene>
    <name evidence="11" type="ORF">HUK38_12070</name>
</gene>
<comment type="similarity">
    <text evidence="2">Belongs to the ABC-2 integral membrane protein family.</text>
</comment>
<accession>A0A839HDI1</accession>
<keyword evidence="5 9" id="KW-0812">Transmembrane</keyword>
<evidence type="ECO:0000256" key="6">
    <source>
        <dbReference type="ARBA" id="ARBA00022989"/>
    </source>
</evidence>
<keyword evidence="8 9" id="KW-0472">Membrane</keyword>
<evidence type="ECO:0000256" key="8">
    <source>
        <dbReference type="ARBA" id="ARBA00023136"/>
    </source>
</evidence>
<sequence>MRHYSRYDTRIIFPAGHLPLFAIVLTSLKNQTGFWLIAQLKTGLTIHNLRKALADLIDGFLRIELWSTMGMQEIHDRYRRSMLGPFWLTISLGVMVLALGLLYAGILRQEVGDYLPYVAAGFTVWGLISGLILDGTRSFIASESLIRQLPGPLSLHVYRVLWTNLIIFAHNIWVYIITALIFSINPGWNVFYIIPGLLAVLINGLWIGVLFGLIGARFRDVPQIIASVVQLAFFLTPIIWRPEMLTGREFIMTGNPFYHLVEIVRSPLLGQAPTPEQWLSVLSITIVGWFITLVFYTVYRWRIAYWV</sequence>
<protein>
    <submittedName>
        <fullName evidence="11">ABC transporter permease</fullName>
    </submittedName>
</protein>
<keyword evidence="4" id="KW-1003">Cell membrane</keyword>
<organism evidence="11 12">
    <name type="scientific">Thiospirillum jenense</name>
    <dbReference type="NCBI Taxonomy" id="1653858"/>
    <lineage>
        <taxon>Bacteria</taxon>
        <taxon>Pseudomonadati</taxon>
        <taxon>Pseudomonadota</taxon>
        <taxon>Gammaproteobacteria</taxon>
        <taxon>Chromatiales</taxon>
        <taxon>Chromatiaceae</taxon>
        <taxon>Thiospirillum</taxon>
    </lineage>
</organism>
<dbReference type="GO" id="GO:0015920">
    <property type="term" value="P:lipopolysaccharide transport"/>
    <property type="evidence" value="ECO:0007669"/>
    <property type="project" value="TreeGrafter"/>
</dbReference>
<dbReference type="InterPro" id="IPR013525">
    <property type="entry name" value="ABC2_TM"/>
</dbReference>
<feature type="transmembrane region" description="Helical" evidence="9">
    <location>
        <begin position="221"/>
        <end position="240"/>
    </location>
</feature>
<comment type="subcellular location">
    <subcellularLocation>
        <location evidence="1">Cell membrane</location>
        <topology evidence="1">Multi-pass membrane protein</topology>
    </subcellularLocation>
</comment>
<keyword evidence="6 9" id="KW-1133">Transmembrane helix</keyword>
<feature type="transmembrane region" description="Helical" evidence="9">
    <location>
        <begin position="278"/>
        <end position="299"/>
    </location>
</feature>
<name>A0A839HDI1_9GAMM</name>
<dbReference type="RefSeq" id="WP_182584579.1">
    <property type="nucleotide sequence ID" value="NZ_JABVCQ010000030.1"/>
</dbReference>
<evidence type="ECO:0000256" key="2">
    <source>
        <dbReference type="ARBA" id="ARBA00007783"/>
    </source>
</evidence>
<evidence type="ECO:0000259" key="10">
    <source>
        <dbReference type="Pfam" id="PF01061"/>
    </source>
</evidence>
<feature type="domain" description="ABC-2 type transporter transmembrane" evidence="10">
    <location>
        <begin position="66"/>
        <end position="267"/>
    </location>
</feature>
<evidence type="ECO:0000256" key="9">
    <source>
        <dbReference type="SAM" id="Phobius"/>
    </source>
</evidence>
<keyword evidence="7" id="KW-0762">Sugar transport</keyword>
<evidence type="ECO:0000256" key="1">
    <source>
        <dbReference type="ARBA" id="ARBA00004651"/>
    </source>
</evidence>